<dbReference type="AlphaFoldDB" id="A0A820MNC9"/>
<dbReference type="PANTHER" id="PTHR11085:SF10">
    <property type="entry name" value="NAD-DEPENDENT PROTEIN DEACYLASE SIRTUIN-5, MITOCHONDRIAL-RELATED"/>
    <property type="match status" value="1"/>
</dbReference>
<evidence type="ECO:0000313" key="5">
    <source>
        <dbReference type="Proteomes" id="UP000663844"/>
    </source>
</evidence>
<keyword evidence="1" id="KW-0520">NAD</keyword>
<comment type="caution">
    <text evidence="2">Lacks conserved residue(s) required for the propagation of feature annotation.</text>
</comment>
<evidence type="ECO:0000259" key="3">
    <source>
        <dbReference type="PROSITE" id="PS50305"/>
    </source>
</evidence>
<dbReference type="GO" id="GO:0070403">
    <property type="term" value="F:NAD+ binding"/>
    <property type="evidence" value="ECO:0007669"/>
    <property type="project" value="TreeGrafter"/>
</dbReference>
<dbReference type="Proteomes" id="UP000663844">
    <property type="component" value="Unassembled WGS sequence"/>
</dbReference>
<protein>
    <recommendedName>
        <fullName evidence="3">Deacetylase sirtuin-type domain-containing protein</fullName>
    </recommendedName>
</protein>
<dbReference type="EMBL" id="CAJOAZ010023417">
    <property type="protein sequence ID" value="CAF4375290.1"/>
    <property type="molecule type" value="Genomic_DNA"/>
</dbReference>
<dbReference type="Gene3D" id="3.40.50.1220">
    <property type="entry name" value="TPP-binding domain"/>
    <property type="match status" value="1"/>
</dbReference>
<evidence type="ECO:0000256" key="1">
    <source>
        <dbReference type="ARBA" id="ARBA00023027"/>
    </source>
</evidence>
<dbReference type="GO" id="GO:0005634">
    <property type="term" value="C:nucleus"/>
    <property type="evidence" value="ECO:0007669"/>
    <property type="project" value="TreeGrafter"/>
</dbReference>
<dbReference type="InterPro" id="IPR050134">
    <property type="entry name" value="NAD-dep_sirtuin_deacylases"/>
</dbReference>
<feature type="domain" description="Deacetylase sirtuin-type" evidence="3">
    <location>
        <begin position="18"/>
        <end position="74"/>
    </location>
</feature>
<evidence type="ECO:0000256" key="2">
    <source>
        <dbReference type="PROSITE-ProRule" id="PRU00236"/>
    </source>
</evidence>
<dbReference type="InterPro" id="IPR029035">
    <property type="entry name" value="DHS-like_NAD/FAD-binding_dom"/>
</dbReference>
<reference evidence="4" key="1">
    <citation type="submission" date="2021-02" db="EMBL/GenBank/DDBJ databases">
        <authorList>
            <person name="Nowell W R."/>
        </authorList>
    </citation>
    <scope>NUCLEOTIDE SEQUENCE</scope>
</reference>
<name>A0A820MNC9_9BILA</name>
<dbReference type="PROSITE" id="PS50305">
    <property type="entry name" value="SIRTUIN"/>
    <property type="match status" value="1"/>
</dbReference>
<dbReference type="InterPro" id="IPR026590">
    <property type="entry name" value="Ssirtuin_cat_dom"/>
</dbReference>
<dbReference type="PANTHER" id="PTHR11085">
    <property type="entry name" value="NAD-DEPENDENT PROTEIN DEACYLASE SIRTUIN-5, MITOCHONDRIAL-RELATED"/>
    <property type="match status" value="1"/>
</dbReference>
<proteinExistence type="predicted"/>
<evidence type="ECO:0000313" key="4">
    <source>
        <dbReference type="EMBL" id="CAF4375290.1"/>
    </source>
</evidence>
<sequence>MAHGISDPKNKKEHFDTAIHLEKKLDQLAQWIKESQHFIVFTGAGVSTSTGIPDFRSGMDTVLPTGPGAWELEE</sequence>
<dbReference type="GO" id="GO:0017136">
    <property type="term" value="F:histone deacetylase activity, NAD-dependent"/>
    <property type="evidence" value="ECO:0007669"/>
    <property type="project" value="TreeGrafter"/>
</dbReference>
<accession>A0A820MNC9</accession>
<gene>
    <name evidence="4" type="ORF">OXD698_LOCUS50069</name>
</gene>
<dbReference type="SUPFAM" id="SSF52467">
    <property type="entry name" value="DHS-like NAD/FAD-binding domain"/>
    <property type="match status" value="1"/>
</dbReference>
<organism evidence="4 5">
    <name type="scientific">Adineta steineri</name>
    <dbReference type="NCBI Taxonomy" id="433720"/>
    <lineage>
        <taxon>Eukaryota</taxon>
        <taxon>Metazoa</taxon>
        <taxon>Spiralia</taxon>
        <taxon>Gnathifera</taxon>
        <taxon>Rotifera</taxon>
        <taxon>Eurotatoria</taxon>
        <taxon>Bdelloidea</taxon>
        <taxon>Adinetida</taxon>
        <taxon>Adinetidae</taxon>
        <taxon>Adineta</taxon>
    </lineage>
</organism>
<comment type="caution">
    <text evidence="4">The sequence shown here is derived from an EMBL/GenBank/DDBJ whole genome shotgun (WGS) entry which is preliminary data.</text>
</comment>